<dbReference type="AlphaFoldDB" id="A0A813NDS5"/>
<evidence type="ECO:0000313" key="5">
    <source>
        <dbReference type="Proteomes" id="UP000663877"/>
    </source>
</evidence>
<comment type="caution">
    <text evidence="2">The sequence shown here is derived from an EMBL/GenBank/DDBJ whole genome shotgun (WGS) entry which is preliminary data.</text>
</comment>
<sequence>MTTIETKREKDESIYIDLDLKCSCPQSKLNTNASIQFSRRYLQCQSSMPIAILRSYIQQILPHSSITQVSFYDSNDRLLQDSHLLSSLKSSTTSSSSLHIPIRFTLFNTITSLAHCSCSSPSSTPFIQQQQQSCSPTIIQRQTIDQTLSTCSLIQTISSSTYSPCLSSSSPDESLPTSSNSISIVNLLTPPPTSSSSPPSSHSSHSSFMIETLVDSNNLMNDERIINEITSQFGEICPPLPKKSRNRLSKKVISTYPSNAPLDLSIKKRPSSSSSFTLFSSQPKWIKT</sequence>
<dbReference type="EMBL" id="CAJNOI010000004">
    <property type="protein sequence ID" value="CAF0737889.1"/>
    <property type="molecule type" value="Genomic_DNA"/>
</dbReference>
<proteinExistence type="predicted"/>
<keyword evidence="4" id="KW-1185">Reference proteome</keyword>
<name>A0A813NDS5_9BILA</name>
<evidence type="ECO:0000313" key="2">
    <source>
        <dbReference type="EMBL" id="CAF0737889.1"/>
    </source>
</evidence>
<evidence type="ECO:0000256" key="1">
    <source>
        <dbReference type="SAM" id="MobiDB-lite"/>
    </source>
</evidence>
<organism evidence="2 5">
    <name type="scientific">Adineta steineri</name>
    <dbReference type="NCBI Taxonomy" id="433720"/>
    <lineage>
        <taxon>Eukaryota</taxon>
        <taxon>Metazoa</taxon>
        <taxon>Spiralia</taxon>
        <taxon>Gnathifera</taxon>
        <taxon>Rotifera</taxon>
        <taxon>Eurotatoria</taxon>
        <taxon>Bdelloidea</taxon>
        <taxon>Adinetida</taxon>
        <taxon>Adinetidae</taxon>
        <taxon>Adineta</taxon>
    </lineage>
</organism>
<protein>
    <submittedName>
        <fullName evidence="2">Uncharacterized protein</fullName>
    </submittedName>
</protein>
<dbReference type="EMBL" id="CAJNOM010000004">
    <property type="protein sequence ID" value="CAF0747656.1"/>
    <property type="molecule type" value="Genomic_DNA"/>
</dbReference>
<feature type="region of interest" description="Disordered" evidence="1">
    <location>
        <begin position="186"/>
        <end position="207"/>
    </location>
</feature>
<dbReference type="Proteomes" id="UP000663832">
    <property type="component" value="Unassembled WGS sequence"/>
</dbReference>
<dbReference type="OrthoDB" id="10048826at2759"/>
<feature type="compositionally biased region" description="Low complexity" evidence="1">
    <location>
        <begin position="194"/>
        <end position="207"/>
    </location>
</feature>
<evidence type="ECO:0000313" key="4">
    <source>
        <dbReference type="Proteomes" id="UP000663832"/>
    </source>
</evidence>
<dbReference type="Proteomes" id="UP000663877">
    <property type="component" value="Unassembled WGS sequence"/>
</dbReference>
<dbReference type="Gene3D" id="3.10.20.90">
    <property type="entry name" value="Phosphatidylinositol 3-kinase Catalytic Subunit, Chain A, domain 1"/>
    <property type="match status" value="1"/>
</dbReference>
<reference evidence="2" key="1">
    <citation type="submission" date="2021-02" db="EMBL/GenBank/DDBJ databases">
        <authorList>
            <person name="Nowell W R."/>
        </authorList>
    </citation>
    <scope>NUCLEOTIDE SEQUENCE</scope>
</reference>
<accession>A0A813NDS5</accession>
<gene>
    <name evidence="2" type="ORF">BJG266_LOCUS1644</name>
    <name evidence="3" type="ORF">QVE165_LOCUS1293</name>
</gene>
<evidence type="ECO:0000313" key="3">
    <source>
        <dbReference type="EMBL" id="CAF0747656.1"/>
    </source>
</evidence>